<feature type="transmembrane region" description="Helical" evidence="1">
    <location>
        <begin position="60"/>
        <end position="83"/>
    </location>
</feature>
<keyword evidence="1" id="KW-0472">Membrane</keyword>
<feature type="transmembrane region" description="Helical" evidence="1">
    <location>
        <begin position="89"/>
        <end position="107"/>
    </location>
</feature>
<dbReference type="Proteomes" id="UP001303222">
    <property type="component" value="Unassembled WGS sequence"/>
</dbReference>
<protein>
    <submittedName>
        <fullName evidence="2">Uncharacterized protein</fullName>
    </submittedName>
</protein>
<keyword evidence="1" id="KW-0812">Transmembrane</keyword>
<dbReference type="AlphaFoldDB" id="A0AAN6NXK2"/>
<name>A0AAN6NXK2_9PEZI</name>
<proteinExistence type="predicted"/>
<sequence>MDARPCKRCSDTREMFPWDFSECVPESEKLRVWLLTGPAGLVGIAGIADIARFTGLAVPIILVLTNLLFGRAIIILLNFVVLYVLTNLLFGRAIIILILFVVLYVLTNLLFGRAVIILILFVTFILVVALILRPRNNVSDITQAHLPVLNAEFLGEQLENVEKVRFAVFAIVLPLMLDFKFDRVVLNILIMIRVPGEPQLTLSNIHFPFVDDIQLHKIGRKAGDQEIG</sequence>
<dbReference type="EMBL" id="MU859140">
    <property type="protein sequence ID" value="KAK3951732.1"/>
    <property type="molecule type" value="Genomic_DNA"/>
</dbReference>
<comment type="caution">
    <text evidence="2">The sequence shown here is derived from an EMBL/GenBank/DDBJ whole genome shotgun (WGS) entry which is preliminary data.</text>
</comment>
<organism evidence="2 3">
    <name type="scientific">Pseudoneurospora amorphoporcata</name>
    <dbReference type="NCBI Taxonomy" id="241081"/>
    <lineage>
        <taxon>Eukaryota</taxon>
        <taxon>Fungi</taxon>
        <taxon>Dikarya</taxon>
        <taxon>Ascomycota</taxon>
        <taxon>Pezizomycotina</taxon>
        <taxon>Sordariomycetes</taxon>
        <taxon>Sordariomycetidae</taxon>
        <taxon>Sordariales</taxon>
        <taxon>Sordariaceae</taxon>
        <taxon>Pseudoneurospora</taxon>
    </lineage>
</organism>
<reference evidence="2" key="2">
    <citation type="submission" date="2023-06" db="EMBL/GenBank/DDBJ databases">
        <authorList>
            <consortium name="Lawrence Berkeley National Laboratory"/>
            <person name="Mondo S.J."/>
            <person name="Hensen N."/>
            <person name="Bonometti L."/>
            <person name="Westerberg I."/>
            <person name="Brannstrom I.O."/>
            <person name="Guillou S."/>
            <person name="Cros-Aarteil S."/>
            <person name="Calhoun S."/>
            <person name="Haridas S."/>
            <person name="Kuo A."/>
            <person name="Pangilinan J."/>
            <person name="Riley R."/>
            <person name="Labutti K."/>
            <person name="Andreopoulos B."/>
            <person name="Lipzen A."/>
            <person name="Chen C."/>
            <person name="Yanf M."/>
            <person name="Daum C."/>
            <person name="Ng V."/>
            <person name="Clum A."/>
            <person name="Steindorff A."/>
            <person name="Ohm R."/>
            <person name="Martin F."/>
            <person name="Silar P."/>
            <person name="Natvig D."/>
            <person name="Lalanne C."/>
            <person name="Gautier V."/>
            <person name="Ament-Velasquez S.L."/>
            <person name="Kruys A."/>
            <person name="Hutchinson M.I."/>
            <person name="Powell A.J."/>
            <person name="Barry K."/>
            <person name="Miller A.N."/>
            <person name="Grigoriev I.V."/>
            <person name="Debuchy R."/>
            <person name="Gladieux P."/>
            <person name="Thoren M.H."/>
            <person name="Johannesson H."/>
        </authorList>
    </citation>
    <scope>NUCLEOTIDE SEQUENCE</scope>
    <source>
        <strain evidence="2">CBS 626.80</strain>
    </source>
</reference>
<reference evidence="2" key="1">
    <citation type="journal article" date="2023" name="Mol. Phylogenet. Evol.">
        <title>Genome-scale phylogeny and comparative genomics of the fungal order Sordariales.</title>
        <authorList>
            <person name="Hensen N."/>
            <person name="Bonometti L."/>
            <person name="Westerberg I."/>
            <person name="Brannstrom I.O."/>
            <person name="Guillou S."/>
            <person name="Cros-Aarteil S."/>
            <person name="Calhoun S."/>
            <person name="Haridas S."/>
            <person name="Kuo A."/>
            <person name="Mondo S."/>
            <person name="Pangilinan J."/>
            <person name="Riley R."/>
            <person name="LaButti K."/>
            <person name="Andreopoulos B."/>
            <person name="Lipzen A."/>
            <person name="Chen C."/>
            <person name="Yan M."/>
            <person name="Daum C."/>
            <person name="Ng V."/>
            <person name="Clum A."/>
            <person name="Steindorff A."/>
            <person name="Ohm R.A."/>
            <person name="Martin F."/>
            <person name="Silar P."/>
            <person name="Natvig D.O."/>
            <person name="Lalanne C."/>
            <person name="Gautier V."/>
            <person name="Ament-Velasquez S.L."/>
            <person name="Kruys A."/>
            <person name="Hutchinson M.I."/>
            <person name="Powell A.J."/>
            <person name="Barry K."/>
            <person name="Miller A.N."/>
            <person name="Grigoriev I.V."/>
            <person name="Debuchy R."/>
            <person name="Gladieux P."/>
            <person name="Hiltunen Thoren M."/>
            <person name="Johannesson H."/>
        </authorList>
    </citation>
    <scope>NUCLEOTIDE SEQUENCE</scope>
    <source>
        <strain evidence="2">CBS 626.80</strain>
    </source>
</reference>
<evidence type="ECO:0000313" key="3">
    <source>
        <dbReference type="Proteomes" id="UP001303222"/>
    </source>
</evidence>
<keyword evidence="1" id="KW-1133">Transmembrane helix</keyword>
<feature type="transmembrane region" description="Helical" evidence="1">
    <location>
        <begin position="114"/>
        <end position="132"/>
    </location>
</feature>
<gene>
    <name evidence="2" type="ORF">QBC32DRAFT_391815</name>
</gene>
<evidence type="ECO:0000313" key="2">
    <source>
        <dbReference type="EMBL" id="KAK3951732.1"/>
    </source>
</evidence>
<evidence type="ECO:0000256" key="1">
    <source>
        <dbReference type="SAM" id="Phobius"/>
    </source>
</evidence>
<keyword evidence="3" id="KW-1185">Reference proteome</keyword>
<accession>A0AAN6NXK2</accession>
<feature type="transmembrane region" description="Helical" evidence="1">
    <location>
        <begin position="30"/>
        <end position="48"/>
    </location>
</feature>